<reference evidence="1 2" key="1">
    <citation type="submission" date="2021-07" db="EMBL/GenBank/DDBJ databases">
        <title>Characterization of Violacein-producing bacteria and related species.</title>
        <authorList>
            <person name="Wilson H.S."/>
            <person name="De Leon M.E."/>
        </authorList>
    </citation>
    <scope>NUCLEOTIDE SEQUENCE [LARGE SCALE GENOMIC DNA]</scope>
    <source>
        <strain evidence="1 2">HSC-2F05</strain>
    </source>
</reference>
<name>A0ABS7Y790_9BURK</name>
<dbReference type="RefSeq" id="WP_225237893.1">
    <property type="nucleotide sequence ID" value="NZ_JAHYBX010000001.1"/>
</dbReference>
<organism evidence="1 2">
    <name type="scientific">Massilia hydrophila</name>
    <dbReference type="NCBI Taxonomy" id="3044279"/>
    <lineage>
        <taxon>Bacteria</taxon>
        <taxon>Pseudomonadati</taxon>
        <taxon>Pseudomonadota</taxon>
        <taxon>Betaproteobacteria</taxon>
        <taxon>Burkholderiales</taxon>
        <taxon>Oxalobacteraceae</taxon>
        <taxon>Telluria group</taxon>
        <taxon>Massilia</taxon>
    </lineage>
</organism>
<keyword evidence="2" id="KW-1185">Reference proteome</keyword>
<comment type="caution">
    <text evidence="1">The sequence shown here is derived from an EMBL/GenBank/DDBJ whole genome shotgun (WGS) entry which is preliminary data.</text>
</comment>
<proteinExistence type="predicted"/>
<evidence type="ECO:0000313" key="2">
    <source>
        <dbReference type="Proteomes" id="UP001198602"/>
    </source>
</evidence>
<accession>A0ABS7Y790</accession>
<evidence type="ECO:0000313" key="1">
    <source>
        <dbReference type="EMBL" id="MCA1855556.1"/>
    </source>
</evidence>
<sequence>MIPFTFNDIEVGARLVEALARQASSLRGMPITYGDLLALARSLYPKDEALGRAVQVGIGPKLLFVEGFCAAHGYPNLACLALDRDTVRPHPAYQGEWEADRLAVAGFDWSGIAAPLAAHVAAQRAMVPARYKPRKERPADVAWYAYFCSHRAACDKLGPDDKQEIINQMMAGLDPETALARVLAARPAFGAAG</sequence>
<gene>
    <name evidence="1" type="ORF">LE190_06395</name>
</gene>
<dbReference type="Proteomes" id="UP001198602">
    <property type="component" value="Unassembled WGS sequence"/>
</dbReference>
<dbReference type="EMBL" id="JAHYBX010000001">
    <property type="protein sequence ID" value="MCA1855556.1"/>
    <property type="molecule type" value="Genomic_DNA"/>
</dbReference>
<protein>
    <submittedName>
        <fullName evidence="1">Uncharacterized protein</fullName>
    </submittedName>
</protein>